<keyword evidence="8" id="KW-1185">Reference proteome</keyword>
<evidence type="ECO:0000256" key="4">
    <source>
        <dbReference type="ARBA" id="ARBA00051334"/>
    </source>
</evidence>
<reference evidence="7 9" key="2">
    <citation type="submission" date="2018-08" db="EMBL/GenBank/DDBJ databases">
        <title>Brachybacterium saurashtrense DSM 23186.</title>
        <authorList>
            <person name="Li Y."/>
        </authorList>
    </citation>
    <scope>NUCLEOTIDE SEQUENCE [LARGE SCALE GENOMIC DNA]</scope>
    <source>
        <strain evidence="7 9">DSM 23186</strain>
    </source>
</reference>
<comment type="catalytic activity">
    <reaction evidence="3">
        <text>L-methionine sulfoximine + acetyl-CoA = N-acetyl-L-methionine sulfoximine + CoA + H(+)</text>
        <dbReference type="Rhea" id="RHEA:47660"/>
        <dbReference type="ChEBI" id="CHEBI:15378"/>
        <dbReference type="ChEBI" id="CHEBI:57287"/>
        <dbReference type="ChEBI" id="CHEBI:57288"/>
        <dbReference type="ChEBI" id="CHEBI:87826"/>
        <dbReference type="ChEBI" id="CHEBI:87827"/>
    </reaction>
</comment>
<evidence type="ECO:0000256" key="1">
    <source>
        <dbReference type="ARBA" id="ARBA00022679"/>
    </source>
</evidence>
<dbReference type="Pfam" id="PF00583">
    <property type="entry name" value="Acetyltransf_1"/>
    <property type="match status" value="1"/>
</dbReference>
<evidence type="ECO:0000256" key="2">
    <source>
        <dbReference type="ARBA" id="ARBA00023315"/>
    </source>
</evidence>
<dbReference type="InterPro" id="IPR000182">
    <property type="entry name" value="GNAT_dom"/>
</dbReference>
<dbReference type="RefSeq" id="WP_115414291.1">
    <property type="nucleotide sequence ID" value="NZ_CP031356.1"/>
</dbReference>
<proteinExistence type="predicted"/>
<dbReference type="Gene3D" id="3.40.630.30">
    <property type="match status" value="1"/>
</dbReference>
<evidence type="ECO:0000313" key="7">
    <source>
        <dbReference type="EMBL" id="RRR24283.1"/>
    </source>
</evidence>
<dbReference type="CDD" id="cd04301">
    <property type="entry name" value="NAT_SF"/>
    <property type="match status" value="1"/>
</dbReference>
<evidence type="ECO:0000256" key="3">
    <source>
        <dbReference type="ARBA" id="ARBA00050603"/>
    </source>
</evidence>
<gene>
    <name evidence="6" type="ORF">DWV08_13580</name>
    <name evidence="7" type="ORF">DXU92_05330</name>
</gene>
<evidence type="ECO:0000259" key="5">
    <source>
        <dbReference type="PROSITE" id="PS51186"/>
    </source>
</evidence>
<dbReference type="PROSITE" id="PS51186">
    <property type="entry name" value="GNAT"/>
    <property type="match status" value="1"/>
</dbReference>
<keyword evidence="2" id="KW-0012">Acyltransferase</keyword>
<evidence type="ECO:0000313" key="6">
    <source>
        <dbReference type="EMBL" id="AXK46542.1"/>
    </source>
</evidence>
<evidence type="ECO:0000313" key="9">
    <source>
        <dbReference type="Proteomes" id="UP000282185"/>
    </source>
</evidence>
<keyword evidence="1" id="KW-0808">Transferase</keyword>
<dbReference type="Proteomes" id="UP000282185">
    <property type="component" value="Unassembled WGS sequence"/>
</dbReference>
<dbReference type="KEGG" id="bsau:DWV08_13580"/>
<dbReference type="FunFam" id="3.40.630.30:FF:000026">
    <property type="entry name" value="Phosphinothricin acetyltransferase"/>
    <property type="match status" value="1"/>
</dbReference>
<name>A0A345YRJ0_9MICO</name>
<dbReference type="OrthoDB" id="3173333at2"/>
<dbReference type="SUPFAM" id="SSF55729">
    <property type="entry name" value="Acyl-CoA N-acyltransferases (Nat)"/>
    <property type="match status" value="1"/>
</dbReference>
<dbReference type="EMBL" id="QSWH01000002">
    <property type="protein sequence ID" value="RRR24283.1"/>
    <property type="molecule type" value="Genomic_DNA"/>
</dbReference>
<protein>
    <submittedName>
        <fullName evidence="7">N-acetyltransferase</fullName>
    </submittedName>
</protein>
<accession>A0A345YRJ0</accession>
<dbReference type="GO" id="GO:0016747">
    <property type="term" value="F:acyltransferase activity, transferring groups other than amino-acyl groups"/>
    <property type="evidence" value="ECO:0007669"/>
    <property type="project" value="InterPro"/>
</dbReference>
<dbReference type="PANTHER" id="PTHR43072">
    <property type="entry name" value="N-ACETYLTRANSFERASE"/>
    <property type="match status" value="1"/>
</dbReference>
<evidence type="ECO:0000313" key="8">
    <source>
        <dbReference type="Proteomes" id="UP000254236"/>
    </source>
</evidence>
<dbReference type="Proteomes" id="UP000254236">
    <property type="component" value="Chromosome"/>
</dbReference>
<feature type="domain" description="N-acetyltransferase" evidence="5">
    <location>
        <begin position="1"/>
        <end position="155"/>
    </location>
</feature>
<dbReference type="PANTHER" id="PTHR43072:SF23">
    <property type="entry name" value="UPF0039 PROTEIN C11D3.02C"/>
    <property type="match status" value="1"/>
</dbReference>
<reference evidence="6 8" key="1">
    <citation type="submission" date="2018-07" db="EMBL/GenBank/DDBJ databases">
        <title>Brachybacterium saurashtrense DSM 23186 genome sequence.</title>
        <authorList>
            <person name="Guo L."/>
        </authorList>
    </citation>
    <scope>NUCLEOTIDE SEQUENCE [LARGE SCALE GENOMIC DNA]</scope>
    <source>
        <strain evidence="6 8">DSM 23186</strain>
    </source>
</reference>
<dbReference type="InterPro" id="IPR016181">
    <property type="entry name" value="Acyl_CoA_acyltransferase"/>
</dbReference>
<sequence>MQILDATAQHAGGIAAIYNHAVEHTTAIWNERLVDAADRAAWLAERQGSGFPVLVALEDDGTVLGYATYGPWRPHDGYRHTVEHSLYVREGLRGRGTGSALLTALLERARAQGIHVMVAGIDASNEGSVRLHERFGFTRVGVLPQVGTKFGRWLDLAFLQLVLDQAPPAGGGSSSSR</sequence>
<organism evidence="7 9">
    <name type="scientific">Brachybacterium saurashtrense</name>
    <dbReference type="NCBI Taxonomy" id="556288"/>
    <lineage>
        <taxon>Bacteria</taxon>
        <taxon>Bacillati</taxon>
        <taxon>Actinomycetota</taxon>
        <taxon>Actinomycetes</taxon>
        <taxon>Micrococcales</taxon>
        <taxon>Dermabacteraceae</taxon>
        <taxon>Brachybacterium</taxon>
    </lineage>
</organism>
<comment type="catalytic activity">
    <reaction evidence="4">
        <text>L-methionine sulfone + acetyl-CoA = N-acetyl-L-methionine sulfone + CoA + H(+)</text>
        <dbReference type="Rhea" id="RHEA:47656"/>
        <dbReference type="ChEBI" id="CHEBI:15378"/>
        <dbReference type="ChEBI" id="CHEBI:57287"/>
        <dbReference type="ChEBI" id="CHEBI:57288"/>
        <dbReference type="ChEBI" id="CHEBI:87824"/>
        <dbReference type="ChEBI" id="CHEBI:87825"/>
    </reaction>
</comment>
<dbReference type="AlphaFoldDB" id="A0A345YRJ0"/>
<dbReference type="EMBL" id="CP031356">
    <property type="protein sequence ID" value="AXK46542.1"/>
    <property type="molecule type" value="Genomic_DNA"/>
</dbReference>